<evidence type="ECO:0000313" key="12">
    <source>
        <dbReference type="Proteomes" id="UP000646745"/>
    </source>
</evidence>
<comment type="similarity">
    <text evidence="1">Belongs to the FlgM family.</text>
</comment>
<evidence type="ECO:0000256" key="4">
    <source>
        <dbReference type="ARBA" id="ARBA00022795"/>
    </source>
</evidence>
<keyword evidence="5" id="KW-0805">Transcription regulation</keyword>
<evidence type="ECO:0000256" key="6">
    <source>
        <dbReference type="ARBA" id="ARBA00023163"/>
    </source>
</evidence>
<sequence>MKIDQTQPLTRPTQSDAADSRKGAAPLVSQSAQAGSTTTLSQFSASDESGDIDTARVNEIRQAIAEGRLDLDTGKIADGLVQSVRDLLGSNS</sequence>
<feature type="compositionally biased region" description="Polar residues" evidence="9">
    <location>
        <begin position="28"/>
        <end position="47"/>
    </location>
</feature>
<evidence type="ECO:0000259" key="10">
    <source>
        <dbReference type="Pfam" id="PF04316"/>
    </source>
</evidence>
<evidence type="ECO:0000256" key="3">
    <source>
        <dbReference type="ARBA" id="ARBA00022491"/>
    </source>
</evidence>
<evidence type="ECO:0000256" key="5">
    <source>
        <dbReference type="ARBA" id="ARBA00023015"/>
    </source>
</evidence>
<proteinExistence type="inferred from homology"/>
<evidence type="ECO:0000256" key="8">
    <source>
        <dbReference type="ARBA" id="ARBA00030117"/>
    </source>
</evidence>
<keyword evidence="3" id="KW-0678">Repressor</keyword>
<dbReference type="InterPro" id="IPR035890">
    <property type="entry name" value="Anti-sigma-28_factor_FlgM_sf"/>
</dbReference>
<gene>
    <name evidence="11" type="ORF">GCM10009038_02500</name>
</gene>
<evidence type="ECO:0000256" key="9">
    <source>
        <dbReference type="SAM" id="MobiDB-lite"/>
    </source>
</evidence>
<evidence type="ECO:0000256" key="2">
    <source>
        <dbReference type="ARBA" id="ARBA00017823"/>
    </source>
</evidence>
<evidence type="ECO:0000313" key="11">
    <source>
        <dbReference type="EMBL" id="GHB08522.1"/>
    </source>
</evidence>
<dbReference type="InterPro" id="IPR031316">
    <property type="entry name" value="FlgM_C"/>
</dbReference>
<evidence type="ECO:0000256" key="1">
    <source>
        <dbReference type="ARBA" id="ARBA00005322"/>
    </source>
</evidence>
<protein>
    <recommendedName>
        <fullName evidence="2">Negative regulator of flagellin synthesis</fullName>
    </recommendedName>
    <alternativeName>
        <fullName evidence="8">Anti-sigma-28 factor</fullName>
    </alternativeName>
</protein>
<feature type="domain" description="Anti-sigma-28 factor FlgM C-terminal" evidence="10">
    <location>
        <begin position="38"/>
        <end position="81"/>
    </location>
</feature>
<comment type="function">
    <text evidence="7">Responsible for the coupling of flagellin expression to flagellar assembly by preventing expression of the flagellin genes when a component of the middle class of proteins is defective. It negatively regulates flagellar genes by inhibiting the activity of FliA by directly binding to FliA.</text>
</comment>
<keyword evidence="4" id="KW-1005">Bacterial flagellum biogenesis</keyword>
<comment type="caution">
    <text evidence="11">The sequence shown here is derived from an EMBL/GenBank/DDBJ whole genome shotgun (WGS) entry which is preliminary data.</text>
</comment>
<accession>A0ABQ3DQE0</accession>
<dbReference type="EMBL" id="BMZI01000001">
    <property type="protein sequence ID" value="GHB08522.1"/>
    <property type="molecule type" value="Genomic_DNA"/>
</dbReference>
<feature type="compositionally biased region" description="Polar residues" evidence="9">
    <location>
        <begin position="1"/>
        <end position="17"/>
    </location>
</feature>
<evidence type="ECO:0000256" key="7">
    <source>
        <dbReference type="ARBA" id="ARBA00024739"/>
    </source>
</evidence>
<organism evidence="11 12">
    <name type="scientific">Salinicola rhizosphaerae</name>
    <dbReference type="NCBI Taxonomy" id="1443141"/>
    <lineage>
        <taxon>Bacteria</taxon>
        <taxon>Pseudomonadati</taxon>
        <taxon>Pseudomonadota</taxon>
        <taxon>Gammaproteobacteria</taxon>
        <taxon>Oceanospirillales</taxon>
        <taxon>Halomonadaceae</taxon>
        <taxon>Salinicola</taxon>
    </lineage>
</organism>
<dbReference type="Proteomes" id="UP000646745">
    <property type="component" value="Unassembled WGS sequence"/>
</dbReference>
<feature type="region of interest" description="Disordered" evidence="9">
    <location>
        <begin position="1"/>
        <end position="52"/>
    </location>
</feature>
<dbReference type="RefSeq" id="WP_189442776.1">
    <property type="nucleotide sequence ID" value="NZ_BMZI01000001.1"/>
</dbReference>
<dbReference type="NCBIfam" id="TIGR03824">
    <property type="entry name" value="FlgM_jcvi"/>
    <property type="match status" value="1"/>
</dbReference>
<dbReference type="SUPFAM" id="SSF101498">
    <property type="entry name" value="Anti-sigma factor FlgM"/>
    <property type="match status" value="1"/>
</dbReference>
<reference evidence="12" key="1">
    <citation type="journal article" date="2019" name="Int. J. Syst. Evol. Microbiol.">
        <title>The Global Catalogue of Microorganisms (GCM) 10K type strain sequencing project: providing services to taxonomists for standard genome sequencing and annotation.</title>
        <authorList>
            <consortium name="The Broad Institute Genomics Platform"/>
            <consortium name="The Broad Institute Genome Sequencing Center for Infectious Disease"/>
            <person name="Wu L."/>
            <person name="Ma J."/>
        </authorList>
    </citation>
    <scope>NUCLEOTIDE SEQUENCE [LARGE SCALE GENOMIC DNA]</scope>
    <source>
        <strain evidence="12">KCTC 32998</strain>
    </source>
</reference>
<keyword evidence="6" id="KW-0804">Transcription</keyword>
<dbReference type="InterPro" id="IPR007412">
    <property type="entry name" value="FlgM"/>
</dbReference>
<keyword evidence="12" id="KW-1185">Reference proteome</keyword>
<dbReference type="Pfam" id="PF04316">
    <property type="entry name" value="FlgM"/>
    <property type="match status" value="1"/>
</dbReference>
<name>A0ABQ3DQE0_9GAMM</name>